<dbReference type="InterPro" id="IPR042171">
    <property type="entry name" value="Acyl-CoA_hotdog"/>
</dbReference>
<protein>
    <submittedName>
        <fullName evidence="4">Thioesterase family protein</fullName>
    </submittedName>
</protein>
<dbReference type="OrthoDB" id="1413770at2"/>
<dbReference type="InterPro" id="IPR049449">
    <property type="entry name" value="TesB_ACOT8-like_N"/>
</dbReference>
<dbReference type="Proteomes" id="UP000240739">
    <property type="component" value="Unassembled WGS sequence"/>
</dbReference>
<comment type="caution">
    <text evidence="4">The sequence shown here is derived from an EMBL/GenBank/DDBJ whole genome shotgun (WGS) entry which is preliminary data.</text>
</comment>
<gene>
    <name evidence="4" type="ORF">C7Y72_20885</name>
</gene>
<evidence type="ECO:0000313" key="5">
    <source>
        <dbReference type="Proteomes" id="UP000240739"/>
    </source>
</evidence>
<sequence length="272" mass="28301">MTEPIFTREGGTYVPSGHARGPWDDAQLHGGAPAGLLAREIAAVPSGTDGTRMAVLRLAYEFLGPVPLAPLTVSAALVKPGRRFQLVEAQLAVAGGPVVLRARAVRHRVADPPVPVPDAARATGPAEVPGGPDPLAHPLAPMVPMGEADTGFGVTGMELRFVHGDFLEPGPAVTWFRAARPLVDDEAASPLALVAMAADFGNGVSSALDFRTHLFVNTDLTVQLQREPVGEWVQLDARTVIDGAGIGLAASRLSDLHGALGTSAQSLYVEAR</sequence>
<dbReference type="Pfam" id="PF20789">
    <property type="entry name" value="4HBT_3C"/>
    <property type="match status" value="1"/>
</dbReference>
<feature type="domain" description="Acyl-CoA thioesterase-like C-terminal" evidence="3">
    <location>
        <begin position="151"/>
        <end position="269"/>
    </location>
</feature>
<dbReference type="Pfam" id="PF13622">
    <property type="entry name" value="4HBT_3"/>
    <property type="match status" value="1"/>
</dbReference>
<evidence type="ECO:0000259" key="3">
    <source>
        <dbReference type="Pfam" id="PF20789"/>
    </source>
</evidence>
<reference evidence="4 5" key="1">
    <citation type="submission" date="2018-03" db="EMBL/GenBank/DDBJ databases">
        <title>Aquarubrobacter algicola gen. nov., sp. nov., a novel actinobacterium isolated from shallow eutrophic lake during the end of cyanobacterial harmful algal blooms.</title>
        <authorList>
            <person name="Chun S.J."/>
        </authorList>
    </citation>
    <scope>NUCLEOTIDE SEQUENCE [LARGE SCALE GENOMIC DNA]</scope>
    <source>
        <strain evidence="4 5">Seoho-28</strain>
    </source>
</reference>
<dbReference type="EMBL" id="PYYB01000004">
    <property type="protein sequence ID" value="PTL55029.1"/>
    <property type="molecule type" value="Genomic_DNA"/>
</dbReference>
<name>A0A2T4UCT7_9ACTN</name>
<dbReference type="InterPro" id="IPR049450">
    <property type="entry name" value="ACOT8-like_C"/>
</dbReference>
<feature type="domain" description="Acyl-CoA thioesterase-like N-terminal HotDog" evidence="2">
    <location>
        <begin position="20"/>
        <end position="106"/>
    </location>
</feature>
<dbReference type="SUPFAM" id="SSF54637">
    <property type="entry name" value="Thioesterase/thiol ester dehydrase-isomerase"/>
    <property type="match status" value="2"/>
</dbReference>
<dbReference type="AlphaFoldDB" id="A0A2T4UCT7"/>
<dbReference type="RefSeq" id="WP_107571130.1">
    <property type="nucleotide sequence ID" value="NZ_PYYB01000004.1"/>
</dbReference>
<dbReference type="Gene3D" id="2.40.160.210">
    <property type="entry name" value="Acyl-CoA thioesterase, double hotdog domain"/>
    <property type="match status" value="1"/>
</dbReference>
<evidence type="ECO:0000256" key="1">
    <source>
        <dbReference type="SAM" id="MobiDB-lite"/>
    </source>
</evidence>
<accession>A0A2T4UCT7</accession>
<evidence type="ECO:0000313" key="4">
    <source>
        <dbReference type="EMBL" id="PTL55029.1"/>
    </source>
</evidence>
<feature type="region of interest" description="Disordered" evidence="1">
    <location>
        <begin position="112"/>
        <end position="132"/>
    </location>
</feature>
<proteinExistence type="predicted"/>
<evidence type="ECO:0000259" key="2">
    <source>
        <dbReference type="Pfam" id="PF13622"/>
    </source>
</evidence>
<keyword evidence="5" id="KW-1185">Reference proteome</keyword>
<organism evidence="4 5">
    <name type="scientific">Paraconexibacter algicola</name>
    <dbReference type="NCBI Taxonomy" id="2133960"/>
    <lineage>
        <taxon>Bacteria</taxon>
        <taxon>Bacillati</taxon>
        <taxon>Actinomycetota</taxon>
        <taxon>Thermoleophilia</taxon>
        <taxon>Solirubrobacterales</taxon>
        <taxon>Paraconexibacteraceae</taxon>
        <taxon>Paraconexibacter</taxon>
    </lineage>
</organism>
<dbReference type="InterPro" id="IPR029069">
    <property type="entry name" value="HotDog_dom_sf"/>
</dbReference>